<dbReference type="PROSITE" id="PS51257">
    <property type="entry name" value="PROKAR_LIPOPROTEIN"/>
    <property type="match status" value="1"/>
</dbReference>
<evidence type="ECO:0000313" key="2">
    <source>
        <dbReference type="Proteomes" id="UP000528286"/>
    </source>
</evidence>
<reference evidence="1 2" key="1">
    <citation type="submission" date="2020-08" db="EMBL/GenBank/DDBJ databases">
        <title>Genomic Encyclopedia of Type Strains, Phase IV (KMG-IV): sequencing the most valuable type-strain genomes for metagenomic binning, comparative biology and taxonomic classification.</title>
        <authorList>
            <person name="Goeker M."/>
        </authorList>
    </citation>
    <scope>NUCLEOTIDE SEQUENCE [LARGE SCALE GENOMIC DNA]</scope>
    <source>
        <strain evidence="1 2">DSM 29853</strain>
    </source>
</reference>
<dbReference type="Proteomes" id="UP000528286">
    <property type="component" value="Unassembled WGS sequence"/>
</dbReference>
<accession>A0A7W6NKA2</accession>
<organism evidence="1 2">
    <name type="scientific">Gellertiella hungarica</name>
    <dbReference type="NCBI Taxonomy" id="1572859"/>
    <lineage>
        <taxon>Bacteria</taxon>
        <taxon>Pseudomonadati</taxon>
        <taxon>Pseudomonadota</taxon>
        <taxon>Alphaproteobacteria</taxon>
        <taxon>Hyphomicrobiales</taxon>
        <taxon>Rhizobiaceae</taxon>
        <taxon>Gellertiella</taxon>
    </lineage>
</organism>
<dbReference type="Pfam" id="PF17038">
    <property type="entry name" value="CBP_BcsN"/>
    <property type="match status" value="1"/>
</dbReference>
<dbReference type="RefSeq" id="WP_183365416.1">
    <property type="nucleotide sequence ID" value="NZ_JACIEZ010000002.1"/>
</dbReference>
<gene>
    <name evidence="1" type="ORF">GGR23_001357</name>
</gene>
<dbReference type="EMBL" id="JACIEZ010000002">
    <property type="protein sequence ID" value="MBB4064180.1"/>
    <property type="molecule type" value="Genomic_DNA"/>
</dbReference>
<proteinExistence type="predicted"/>
<dbReference type="AlphaFoldDB" id="A0A7W6NKA2"/>
<sequence>MNRTIIILGVIPVFLAGCNATVPDPFLTASTRPDAPTIASEVAPQFAVAALPVTAGGIRTVRQTARKDYLQQQIVYGNPDHGFGENAITVEVGRPDLDAAYLNPPSRRQIVAEMRAALPGVPMQIRSAYGENQQGPFGYATGPYRTAGSCLYGWQHVRPQTGNPLSAMAAGRHAYRLQVRVRFCHPSLPEGRIGTMMDGLRVKTVSADTLSMLEFASGSGEVASVPPLAAPAETPERAAPVRRRSAAPVEAYRPADLGDVVLPITRRQPPAGSLYVQGAGPTTIRHAARIPLPATGAPAAAPVGLPAVDATTTASGSRTPAAVAIPLPQSTLGSR</sequence>
<name>A0A7W6NKA2_9HYPH</name>
<dbReference type="InterPro" id="IPR031482">
    <property type="entry name" value="CBP_BcsN"/>
</dbReference>
<comment type="caution">
    <text evidence="1">The sequence shown here is derived from an EMBL/GenBank/DDBJ whole genome shotgun (WGS) entry which is preliminary data.</text>
</comment>
<protein>
    <recommendedName>
        <fullName evidence="3">Cellulose biosynthesis protein BcsN</fullName>
    </recommendedName>
</protein>
<evidence type="ECO:0000313" key="1">
    <source>
        <dbReference type="EMBL" id="MBB4064180.1"/>
    </source>
</evidence>
<evidence type="ECO:0008006" key="3">
    <source>
        <dbReference type="Google" id="ProtNLM"/>
    </source>
</evidence>
<keyword evidence="2" id="KW-1185">Reference proteome</keyword>